<dbReference type="Proteomes" id="UP000265520">
    <property type="component" value="Unassembled WGS sequence"/>
</dbReference>
<dbReference type="EMBL" id="LXQA010045439">
    <property type="protein sequence ID" value="MCI01176.1"/>
    <property type="molecule type" value="Genomic_DNA"/>
</dbReference>
<sequence>MGDSKYGRFGEVYVPNKKDRWGRQFGFVKYKEVANVEEMSNKPGNVWAHGEGKSAKDTTVSTRKSFKTTLKGETSGTLKESKEHESLEKGVEKEDLASEMVLEPNKGFLHVLEGGYVASLVGGCSIKTIQLNLCLEGIRGIRAAPMGDGLVLLFSEVGEDVGMAIGKKVWWEGLLVNFCLWTPLLMSSKREVWVRIYGTPLHLWDEKIFQTLTHQWGQFIGLDEDTRNRTRFDMARVK</sequence>
<feature type="non-terminal residue" evidence="2">
    <location>
        <position position="238"/>
    </location>
</feature>
<accession>A0A392NQ21</accession>
<dbReference type="AlphaFoldDB" id="A0A392NQ21"/>
<evidence type="ECO:0000313" key="2">
    <source>
        <dbReference type="EMBL" id="MCI01176.1"/>
    </source>
</evidence>
<reference evidence="2 3" key="1">
    <citation type="journal article" date="2018" name="Front. Plant Sci.">
        <title>Red Clover (Trifolium pratense) and Zigzag Clover (T. medium) - A Picture of Genomic Similarities and Differences.</title>
        <authorList>
            <person name="Dluhosova J."/>
            <person name="Istvanek J."/>
            <person name="Nedelnik J."/>
            <person name="Repkova J."/>
        </authorList>
    </citation>
    <scope>NUCLEOTIDE SEQUENCE [LARGE SCALE GENOMIC DNA]</scope>
    <source>
        <strain evidence="3">cv. 10/8</strain>
        <tissue evidence="2">Leaf</tissue>
    </source>
</reference>
<name>A0A392NQ21_9FABA</name>
<evidence type="ECO:0000313" key="3">
    <source>
        <dbReference type="Proteomes" id="UP000265520"/>
    </source>
</evidence>
<comment type="caution">
    <text evidence="2">The sequence shown here is derived from an EMBL/GenBank/DDBJ whole genome shotgun (WGS) entry which is preliminary data.</text>
</comment>
<organism evidence="2 3">
    <name type="scientific">Trifolium medium</name>
    <dbReference type="NCBI Taxonomy" id="97028"/>
    <lineage>
        <taxon>Eukaryota</taxon>
        <taxon>Viridiplantae</taxon>
        <taxon>Streptophyta</taxon>
        <taxon>Embryophyta</taxon>
        <taxon>Tracheophyta</taxon>
        <taxon>Spermatophyta</taxon>
        <taxon>Magnoliopsida</taxon>
        <taxon>eudicotyledons</taxon>
        <taxon>Gunneridae</taxon>
        <taxon>Pentapetalae</taxon>
        <taxon>rosids</taxon>
        <taxon>fabids</taxon>
        <taxon>Fabales</taxon>
        <taxon>Fabaceae</taxon>
        <taxon>Papilionoideae</taxon>
        <taxon>50 kb inversion clade</taxon>
        <taxon>NPAAA clade</taxon>
        <taxon>Hologalegina</taxon>
        <taxon>IRL clade</taxon>
        <taxon>Trifolieae</taxon>
        <taxon>Trifolium</taxon>
    </lineage>
</organism>
<feature type="compositionally biased region" description="Basic and acidic residues" evidence="1">
    <location>
        <begin position="79"/>
        <end position="88"/>
    </location>
</feature>
<keyword evidence="3" id="KW-1185">Reference proteome</keyword>
<protein>
    <submittedName>
        <fullName evidence="2">DUF4283 domain protein</fullName>
    </submittedName>
</protein>
<evidence type="ECO:0000256" key="1">
    <source>
        <dbReference type="SAM" id="MobiDB-lite"/>
    </source>
</evidence>
<feature type="compositionally biased region" description="Polar residues" evidence="1">
    <location>
        <begin position="57"/>
        <end position="77"/>
    </location>
</feature>
<feature type="region of interest" description="Disordered" evidence="1">
    <location>
        <begin position="42"/>
        <end position="88"/>
    </location>
</feature>
<dbReference type="PANTHER" id="PTHR34427">
    <property type="entry name" value="DUF4283 DOMAIN PROTEIN"/>
    <property type="match status" value="1"/>
</dbReference>
<dbReference type="PANTHER" id="PTHR34427:SF5">
    <property type="entry name" value="DUF4283 DOMAIN-CONTAINING PROTEIN"/>
    <property type="match status" value="1"/>
</dbReference>
<proteinExistence type="predicted"/>